<dbReference type="OrthoDB" id="416741at2759"/>
<feature type="compositionally biased region" description="Polar residues" evidence="2">
    <location>
        <begin position="684"/>
        <end position="695"/>
    </location>
</feature>
<dbReference type="PROSITE" id="PS50142">
    <property type="entry name" value="RNASE_3_2"/>
    <property type="match status" value="2"/>
</dbReference>
<organism evidence="4 5">
    <name type="scientific">Edhazardia aedis (strain USNM 41457)</name>
    <name type="common">Microsporidian parasite</name>
    <dbReference type="NCBI Taxonomy" id="1003232"/>
    <lineage>
        <taxon>Eukaryota</taxon>
        <taxon>Fungi</taxon>
        <taxon>Fungi incertae sedis</taxon>
        <taxon>Microsporidia</taxon>
        <taxon>Edhazardia</taxon>
    </lineage>
</organism>
<feature type="domain" description="RNase III" evidence="3">
    <location>
        <begin position="787"/>
        <end position="923"/>
    </location>
</feature>
<dbReference type="InterPro" id="IPR036389">
    <property type="entry name" value="RNase_III_sf"/>
</dbReference>
<dbReference type="HOGENOM" id="CLU_310136_0_0_1"/>
<feature type="compositionally biased region" description="Low complexity" evidence="2">
    <location>
        <begin position="601"/>
        <end position="673"/>
    </location>
</feature>
<comment type="caution">
    <text evidence="4">The sequence shown here is derived from an EMBL/GenBank/DDBJ whole genome shotgun (WGS) entry which is preliminary data.</text>
</comment>
<dbReference type="EMBL" id="AFBI03000037">
    <property type="protein sequence ID" value="EJW03428.1"/>
    <property type="molecule type" value="Genomic_DNA"/>
</dbReference>
<dbReference type="InterPro" id="IPR000999">
    <property type="entry name" value="RNase_III_dom"/>
</dbReference>
<keyword evidence="5" id="KW-1185">Reference proteome</keyword>
<dbReference type="InParanoid" id="J8ZUR5"/>
<reference evidence="4 5" key="1">
    <citation type="submission" date="2011-08" db="EMBL/GenBank/DDBJ databases">
        <authorList>
            <person name="Liu Z.J."/>
            <person name="Shi F.L."/>
            <person name="Lu J.Q."/>
            <person name="Li M."/>
            <person name="Wang Z.L."/>
        </authorList>
    </citation>
    <scope>NUCLEOTIDE SEQUENCE [LARGE SCALE GENOMIC DNA]</scope>
    <source>
        <strain evidence="4 5">USNM 41457</strain>
    </source>
</reference>
<sequence>MFALCFKKSNNINNNKSYCYFLIPLKNNKIDWSYLNFFSSDNFLTSSVLDIYNNKIISEKNNREETISNSTVTTNTSNDYFTDYNTTNISEYLNTKNIHNLDNIDNYFKEYLLYNPFNRIFYSYNNASDKRLSDFVDFSTKTYLEYFENKYNTELIYKKTENSLFEGSIFHSKPFVSSDDKNLVDCSMIKIIHSNFISNSSTNINGNSSNNNNNSNNINNSSISSNSNGIINNNNRNNSNNSSNGINNNNNTNSSNNNSKNSINNNNTTNNSNNNNIRMIENCIDSIENLEDKKYKFNTTHNQHITSSAIKIIRNIVEKQSKSQKGILSSEIIHLTCVKKDFLISMSNIPYFIYAFEIASLAHELKSKLQISISTSRMINCLTPSHIAQKNYERFEFLGDSVLKFVTSKYLFITKTKTLGFYVTKKDSLISNAALFDIAKKINLHHYFTSINFHKNIFQPPDLFTFLNNRTDKLTRQTYTNYIEYFNCTNSFTFSSSTIMNNYVNPLDDENRTIKVYADILEAIIGSIYLESGFICSENFIHQSGISKVNNLIHNNTVSNNSKYTLECSSFCNKILSNKSYLETPQNDFTDYNISNEHNNKNNNNNFNTIQNNNNNDNNNNNNFNTIQNNNNNNNNINNNFNTIQNNNNNNFNTIQNNSNNNFNTIQNNNNNDNESDRISVSQIKTKDSNASSQQHADKSDNYRKFNLINTCQKHQSENNHNNLDMTSRHNHINKINYTSSYNTIENTNIPDLLSINYQQFIKEQIYNNKSIHEMKQYAQILPLNEIKNVEKILSYKFKHRGLIEKALIHPSSHNNILGSVNFNVLELLGDCALDLVVTEKIYHEYSQANPEELHCRRKSMVNNFSLARVLFKTGLCQVMHICFNNDYLNRIAEKLTRDGEAVNKAFGDILESVCGAILVDLDFDFYAFRSYVLKHLWCWLVHCADITR</sequence>
<dbReference type="GO" id="GO:0006396">
    <property type="term" value="P:RNA processing"/>
    <property type="evidence" value="ECO:0007669"/>
    <property type="project" value="InterPro"/>
</dbReference>
<keyword evidence="1" id="KW-0378">Hydrolase</keyword>
<accession>J8ZUR5</accession>
<feature type="region of interest" description="Disordered" evidence="2">
    <location>
        <begin position="594"/>
        <end position="676"/>
    </location>
</feature>
<dbReference type="Pfam" id="PF00636">
    <property type="entry name" value="Ribonuclease_3"/>
    <property type="match status" value="2"/>
</dbReference>
<dbReference type="SUPFAM" id="SSF69065">
    <property type="entry name" value="RNase III domain-like"/>
    <property type="match status" value="2"/>
</dbReference>
<proteinExistence type="predicted"/>
<feature type="region of interest" description="Disordered" evidence="2">
    <location>
        <begin position="207"/>
        <end position="275"/>
    </location>
</feature>
<dbReference type="STRING" id="1003232.J8ZUR5"/>
<dbReference type="PANTHER" id="PTHR14950:SF37">
    <property type="entry name" value="ENDORIBONUCLEASE DICER"/>
    <property type="match status" value="1"/>
</dbReference>
<dbReference type="CDD" id="cd00593">
    <property type="entry name" value="RIBOc"/>
    <property type="match status" value="2"/>
</dbReference>
<evidence type="ECO:0000256" key="2">
    <source>
        <dbReference type="SAM" id="MobiDB-lite"/>
    </source>
</evidence>
<feature type="region of interest" description="Disordered" evidence="2">
    <location>
        <begin position="684"/>
        <end position="703"/>
    </location>
</feature>
<evidence type="ECO:0000256" key="1">
    <source>
        <dbReference type="ARBA" id="ARBA00022801"/>
    </source>
</evidence>
<gene>
    <name evidence="4" type="ORF">EDEG_02193</name>
</gene>
<dbReference type="AlphaFoldDB" id="J8ZUR5"/>
<dbReference type="PANTHER" id="PTHR14950">
    <property type="entry name" value="DICER-RELATED"/>
    <property type="match status" value="1"/>
</dbReference>
<reference evidence="5" key="2">
    <citation type="submission" date="2015-07" db="EMBL/GenBank/DDBJ databases">
        <title>Contrasting host-pathogen interactions and genome evolution in two generalist and specialist microsporidian pathogens of mosquitoes.</title>
        <authorList>
            <consortium name="The Broad Institute Genomics Platform"/>
            <consortium name="The Broad Institute Genome Sequencing Center for Infectious Disease"/>
            <person name="Cuomo C.A."/>
            <person name="Sanscrainte N.D."/>
            <person name="Goldberg J.M."/>
            <person name="Heiman D."/>
            <person name="Young S."/>
            <person name="Zeng Q."/>
            <person name="Becnel J.J."/>
            <person name="Birren B.W."/>
        </authorList>
    </citation>
    <scope>NUCLEOTIDE SEQUENCE [LARGE SCALE GENOMIC DNA]</scope>
    <source>
        <strain evidence="5">USNM 41457</strain>
    </source>
</reference>
<evidence type="ECO:0000313" key="5">
    <source>
        <dbReference type="Proteomes" id="UP000003163"/>
    </source>
</evidence>
<feature type="domain" description="RNase III" evidence="3">
    <location>
        <begin position="385"/>
        <end position="533"/>
    </location>
</feature>
<dbReference type="Proteomes" id="UP000003163">
    <property type="component" value="Unassembled WGS sequence"/>
</dbReference>
<dbReference type="VEuPathDB" id="MicrosporidiaDB:EDEG_02193"/>
<evidence type="ECO:0000259" key="3">
    <source>
        <dbReference type="PROSITE" id="PS50142"/>
    </source>
</evidence>
<name>J8ZUR5_EDHAE</name>
<evidence type="ECO:0000313" key="4">
    <source>
        <dbReference type="EMBL" id="EJW03428.1"/>
    </source>
</evidence>
<dbReference type="Gene3D" id="1.10.1520.10">
    <property type="entry name" value="Ribonuclease III domain"/>
    <property type="match status" value="2"/>
</dbReference>
<protein>
    <recommendedName>
        <fullName evidence="3">RNase III domain-containing protein</fullName>
    </recommendedName>
</protein>
<dbReference type="SMART" id="SM00535">
    <property type="entry name" value="RIBOc"/>
    <property type="match status" value="2"/>
</dbReference>
<dbReference type="PROSITE" id="PS00517">
    <property type="entry name" value="RNASE_3_1"/>
    <property type="match status" value="1"/>
</dbReference>
<dbReference type="GO" id="GO:0004525">
    <property type="term" value="F:ribonuclease III activity"/>
    <property type="evidence" value="ECO:0007669"/>
    <property type="project" value="InterPro"/>
</dbReference>